<dbReference type="SUPFAM" id="SSF53098">
    <property type="entry name" value="Ribonuclease H-like"/>
    <property type="match status" value="1"/>
</dbReference>
<dbReference type="OMA" id="KDADEYN"/>
<dbReference type="VEuPathDB" id="VectorBase:HLOH_042725"/>
<sequence length="336" mass="37750">MLRLLRIRPLPKNTNPEHHPERRLARARSLASTDTADNTAYYVDAAEDRARPNYYTAVAIAASDGTIRTAGSFKATDSHHAEELAIALAATDPRCRMILSDSRTAILRFANNTTSTSTARFLHRTGQTRQHPIFISWYPAHVGPLDPEGRIRNRNEEADRAARGLTYRATHTSQHSDRNRNSQLRAEESEPVPLETYGDILRWYRHNRQRLPAPHPQLTRREGVLYRQLQTDSILTPVLARYICPTLYNTDRCIICKTAPATTAHIPNDCTHLQTHSEAQELPPKVREAITSSDYNTQLQAVRQVEEALTRQREGPAVAQTITGSTRQGSGPTPTA</sequence>
<feature type="region of interest" description="Disordered" evidence="1">
    <location>
        <begin position="1"/>
        <end position="31"/>
    </location>
</feature>
<evidence type="ECO:0000256" key="1">
    <source>
        <dbReference type="SAM" id="MobiDB-lite"/>
    </source>
</evidence>
<dbReference type="InterPro" id="IPR012337">
    <property type="entry name" value="RNaseH-like_sf"/>
</dbReference>
<dbReference type="AlphaFoldDB" id="A0A9J6FS04"/>
<gene>
    <name evidence="2" type="ORF">HPB48_000136</name>
</gene>
<feature type="region of interest" description="Disordered" evidence="1">
    <location>
        <begin position="164"/>
        <end position="190"/>
    </location>
</feature>
<evidence type="ECO:0008006" key="4">
    <source>
        <dbReference type="Google" id="ProtNLM"/>
    </source>
</evidence>
<comment type="caution">
    <text evidence="2">The sequence shown here is derived from an EMBL/GenBank/DDBJ whole genome shotgun (WGS) entry which is preliminary data.</text>
</comment>
<protein>
    <recommendedName>
        <fullName evidence="4">Tick transposon</fullName>
    </recommendedName>
</protein>
<keyword evidence="3" id="KW-1185">Reference proteome</keyword>
<feature type="compositionally biased region" description="Polar residues" evidence="1">
    <location>
        <begin position="320"/>
        <end position="336"/>
    </location>
</feature>
<dbReference type="Gene3D" id="3.30.420.10">
    <property type="entry name" value="Ribonuclease H-like superfamily/Ribonuclease H"/>
    <property type="match status" value="1"/>
</dbReference>
<proteinExistence type="predicted"/>
<evidence type="ECO:0000313" key="3">
    <source>
        <dbReference type="Proteomes" id="UP000821853"/>
    </source>
</evidence>
<feature type="compositionally biased region" description="Basic and acidic residues" evidence="1">
    <location>
        <begin position="15"/>
        <end position="24"/>
    </location>
</feature>
<feature type="compositionally biased region" description="Basic and acidic residues" evidence="1">
    <location>
        <begin position="174"/>
        <end position="188"/>
    </location>
</feature>
<name>A0A9J6FS04_HAELO</name>
<evidence type="ECO:0000313" key="2">
    <source>
        <dbReference type="EMBL" id="KAH9366042.1"/>
    </source>
</evidence>
<dbReference type="InterPro" id="IPR036397">
    <property type="entry name" value="RNaseH_sf"/>
</dbReference>
<dbReference type="GO" id="GO:0003676">
    <property type="term" value="F:nucleic acid binding"/>
    <property type="evidence" value="ECO:0007669"/>
    <property type="project" value="InterPro"/>
</dbReference>
<reference evidence="2 3" key="1">
    <citation type="journal article" date="2020" name="Cell">
        <title>Large-Scale Comparative Analyses of Tick Genomes Elucidate Their Genetic Diversity and Vector Capacities.</title>
        <authorList>
            <consortium name="Tick Genome and Microbiome Consortium (TIGMIC)"/>
            <person name="Jia N."/>
            <person name="Wang J."/>
            <person name="Shi W."/>
            <person name="Du L."/>
            <person name="Sun Y."/>
            <person name="Zhan W."/>
            <person name="Jiang J.F."/>
            <person name="Wang Q."/>
            <person name="Zhang B."/>
            <person name="Ji P."/>
            <person name="Bell-Sakyi L."/>
            <person name="Cui X.M."/>
            <person name="Yuan T.T."/>
            <person name="Jiang B.G."/>
            <person name="Yang W.F."/>
            <person name="Lam T.T."/>
            <person name="Chang Q.C."/>
            <person name="Ding S.J."/>
            <person name="Wang X.J."/>
            <person name="Zhu J.G."/>
            <person name="Ruan X.D."/>
            <person name="Zhao L."/>
            <person name="Wei J.T."/>
            <person name="Ye R.Z."/>
            <person name="Que T.C."/>
            <person name="Du C.H."/>
            <person name="Zhou Y.H."/>
            <person name="Cheng J.X."/>
            <person name="Dai P.F."/>
            <person name="Guo W.B."/>
            <person name="Han X.H."/>
            <person name="Huang E.J."/>
            <person name="Li L.F."/>
            <person name="Wei W."/>
            <person name="Gao Y.C."/>
            <person name="Liu J.Z."/>
            <person name="Shao H.Z."/>
            <person name="Wang X."/>
            <person name="Wang C.C."/>
            <person name="Yang T.C."/>
            <person name="Huo Q.B."/>
            <person name="Li W."/>
            <person name="Chen H.Y."/>
            <person name="Chen S.E."/>
            <person name="Zhou L.G."/>
            <person name="Ni X.B."/>
            <person name="Tian J.H."/>
            <person name="Sheng Y."/>
            <person name="Liu T."/>
            <person name="Pan Y.S."/>
            <person name="Xia L.Y."/>
            <person name="Li J."/>
            <person name="Zhao F."/>
            <person name="Cao W.C."/>
        </authorList>
    </citation>
    <scope>NUCLEOTIDE SEQUENCE [LARGE SCALE GENOMIC DNA]</scope>
    <source>
        <strain evidence="2">HaeL-2018</strain>
    </source>
</reference>
<feature type="region of interest" description="Disordered" evidence="1">
    <location>
        <begin position="311"/>
        <end position="336"/>
    </location>
</feature>
<dbReference type="EMBL" id="JABSTR010000004">
    <property type="protein sequence ID" value="KAH9366042.1"/>
    <property type="molecule type" value="Genomic_DNA"/>
</dbReference>
<dbReference type="Proteomes" id="UP000821853">
    <property type="component" value="Chromosome 2"/>
</dbReference>
<accession>A0A9J6FS04</accession>
<organism evidence="2 3">
    <name type="scientific">Haemaphysalis longicornis</name>
    <name type="common">Bush tick</name>
    <dbReference type="NCBI Taxonomy" id="44386"/>
    <lineage>
        <taxon>Eukaryota</taxon>
        <taxon>Metazoa</taxon>
        <taxon>Ecdysozoa</taxon>
        <taxon>Arthropoda</taxon>
        <taxon>Chelicerata</taxon>
        <taxon>Arachnida</taxon>
        <taxon>Acari</taxon>
        <taxon>Parasitiformes</taxon>
        <taxon>Ixodida</taxon>
        <taxon>Ixodoidea</taxon>
        <taxon>Ixodidae</taxon>
        <taxon>Haemaphysalinae</taxon>
        <taxon>Haemaphysalis</taxon>
    </lineage>
</organism>